<comment type="pathway">
    <text evidence="3">Amino-acid biosynthesis; L-lysine biosynthesis via DAP pathway; LL-2,6-diaminopimelate from (S)-tetrahydrodipicolinate (succinylase route): step 3/3.</text>
</comment>
<evidence type="ECO:0000256" key="4">
    <source>
        <dbReference type="ARBA" id="ARBA00006247"/>
    </source>
</evidence>
<evidence type="ECO:0000256" key="5">
    <source>
        <dbReference type="ARBA" id="ARBA00011921"/>
    </source>
</evidence>
<comment type="caution">
    <text evidence="16">The sequence shown here is derived from an EMBL/GenBank/DDBJ whole genome shotgun (WGS) entry which is preliminary data.</text>
</comment>
<dbReference type="Pfam" id="PF07687">
    <property type="entry name" value="M20_dimer"/>
    <property type="match status" value="1"/>
</dbReference>
<keyword evidence="7" id="KW-0028">Amino-acid biosynthesis</keyword>
<keyword evidence="9" id="KW-0378">Hydrolase</keyword>
<evidence type="ECO:0000256" key="2">
    <source>
        <dbReference type="ARBA" id="ARBA00001947"/>
    </source>
</evidence>
<gene>
    <name evidence="16" type="ORF">HHH54_10420</name>
</gene>
<dbReference type="InterPro" id="IPR011650">
    <property type="entry name" value="Peptidase_M20_dimer"/>
</dbReference>
<dbReference type="PROSITE" id="PS00758">
    <property type="entry name" value="ARGE_DAPE_CPG2_1"/>
    <property type="match status" value="1"/>
</dbReference>
<keyword evidence="11" id="KW-0220">Diaminopimelate biosynthesis</keyword>
<protein>
    <recommendedName>
        <fullName evidence="6">Probable succinyl-diaminopimelate desuccinylase</fullName>
        <ecNumber evidence="5">3.5.1.18</ecNumber>
    </recommendedName>
</protein>
<comment type="catalytic activity">
    <reaction evidence="14">
        <text>N-succinyl-(2S,6S)-2,6-diaminopimelate + H2O = (2S,6S)-2,6-diaminopimelate + succinate</text>
        <dbReference type="Rhea" id="RHEA:22608"/>
        <dbReference type="ChEBI" id="CHEBI:15377"/>
        <dbReference type="ChEBI" id="CHEBI:30031"/>
        <dbReference type="ChEBI" id="CHEBI:57609"/>
        <dbReference type="ChEBI" id="CHEBI:58087"/>
        <dbReference type="EC" id="3.5.1.18"/>
    </reaction>
</comment>
<comment type="cofactor">
    <cofactor evidence="1">
        <name>Co(2+)</name>
        <dbReference type="ChEBI" id="CHEBI:48828"/>
    </cofactor>
</comment>
<evidence type="ECO:0000313" key="16">
    <source>
        <dbReference type="EMBL" id="MBI5975972.1"/>
    </source>
</evidence>
<dbReference type="InterPro" id="IPR002933">
    <property type="entry name" value="Peptidase_M20"/>
</dbReference>
<dbReference type="InterPro" id="IPR050072">
    <property type="entry name" value="Peptidase_M20A"/>
</dbReference>
<organism evidence="16 17">
    <name type="scientific">Staphylococcus canis</name>
    <dbReference type="NCBI Taxonomy" id="2724942"/>
    <lineage>
        <taxon>Bacteria</taxon>
        <taxon>Bacillati</taxon>
        <taxon>Bacillota</taxon>
        <taxon>Bacilli</taxon>
        <taxon>Bacillales</taxon>
        <taxon>Staphylococcaceae</taxon>
        <taxon>Staphylococcus</taxon>
    </lineage>
</organism>
<dbReference type="NCBIfam" id="TIGR01910">
    <property type="entry name" value="DapE-ArgE"/>
    <property type="match status" value="1"/>
</dbReference>
<proteinExistence type="inferred from homology"/>
<dbReference type="Gene3D" id="3.30.70.360">
    <property type="match status" value="1"/>
</dbReference>
<keyword evidence="17" id="KW-1185">Reference proteome</keyword>
<keyword evidence="12" id="KW-0457">Lysine biosynthesis</keyword>
<dbReference type="InterPro" id="IPR036264">
    <property type="entry name" value="Bact_exopeptidase_dim_dom"/>
</dbReference>
<feature type="domain" description="Peptidase M20 dimerisation" evidence="15">
    <location>
        <begin position="173"/>
        <end position="311"/>
    </location>
</feature>
<comment type="similarity">
    <text evidence="4">Belongs to the peptidase M20A family.</text>
</comment>
<dbReference type="Proteomes" id="UP000751852">
    <property type="component" value="Unassembled WGS sequence"/>
</dbReference>
<accession>A0ABS0TBB2</accession>
<dbReference type="Gene3D" id="3.40.630.10">
    <property type="entry name" value="Zn peptidases"/>
    <property type="match status" value="1"/>
</dbReference>
<dbReference type="EMBL" id="JABANU010000037">
    <property type="protein sequence ID" value="MBI5975972.1"/>
    <property type="molecule type" value="Genomic_DNA"/>
</dbReference>
<dbReference type="SUPFAM" id="SSF55031">
    <property type="entry name" value="Bacterial exopeptidase dimerisation domain"/>
    <property type="match status" value="1"/>
</dbReference>
<evidence type="ECO:0000259" key="15">
    <source>
        <dbReference type="Pfam" id="PF07687"/>
    </source>
</evidence>
<dbReference type="NCBIfam" id="NF006365">
    <property type="entry name" value="PRK08588.1"/>
    <property type="match status" value="1"/>
</dbReference>
<evidence type="ECO:0000256" key="11">
    <source>
        <dbReference type="ARBA" id="ARBA00022915"/>
    </source>
</evidence>
<evidence type="ECO:0000256" key="9">
    <source>
        <dbReference type="ARBA" id="ARBA00022801"/>
    </source>
</evidence>
<keyword evidence="8" id="KW-0479">Metal-binding</keyword>
<dbReference type="PANTHER" id="PTHR43808:SF8">
    <property type="entry name" value="PEPTIDASE M20 DIMERISATION DOMAIN-CONTAINING PROTEIN"/>
    <property type="match status" value="1"/>
</dbReference>
<evidence type="ECO:0000256" key="12">
    <source>
        <dbReference type="ARBA" id="ARBA00023154"/>
    </source>
</evidence>
<dbReference type="CDD" id="cd08659">
    <property type="entry name" value="M20_ArgE_DapE-like"/>
    <property type="match status" value="1"/>
</dbReference>
<comment type="cofactor">
    <cofactor evidence="2">
        <name>Zn(2+)</name>
        <dbReference type="ChEBI" id="CHEBI:29105"/>
    </cofactor>
</comment>
<dbReference type="RefSeq" id="WP_198618742.1">
    <property type="nucleotide sequence ID" value="NZ_JABANU010000037.1"/>
</dbReference>
<dbReference type="SUPFAM" id="SSF53187">
    <property type="entry name" value="Zn-dependent exopeptidases"/>
    <property type="match status" value="1"/>
</dbReference>
<evidence type="ECO:0000256" key="7">
    <source>
        <dbReference type="ARBA" id="ARBA00022605"/>
    </source>
</evidence>
<sequence length="412" mass="46054">MSVFTTEDKVKILSDLVSIKTVNDNEIEVCQYLQKLLKEHGIESQIDKVSETRANLIAEIGEGTPVLGISGHMDVVSEGDASEWTYDPFTLTEDDGYLYGRGSGDMKSGLAALVIAMIEVKESGKLKKGKIKLMATTGEEMEQKGAEQLHRKGFMDEVDALVIAEPSETMLVYAHKGSMDYRITSKGLSSHSSMPVLGKNSIQPLMQFIQNIDHDYQELVETLKPQTLDFKSYSEFVAQLLPKDSDIDLAEVEKVLSTLVISNTLINGGEQVNSIPARATADFNIRTIPEYDNDAVKALFQKHLDKMKEEGHDFSEDLYLDLDPVITTGDNRLIKLGHEIGTRILDQDLIIAPTVGVTDASNLLRDKDEHFSLMVFGPGERPHQIDERVKKDTYLKFIEIFETLYVQYLNEA</sequence>
<evidence type="ECO:0000256" key="8">
    <source>
        <dbReference type="ARBA" id="ARBA00022723"/>
    </source>
</evidence>
<keyword evidence="13" id="KW-0170">Cobalt</keyword>
<evidence type="ECO:0000256" key="10">
    <source>
        <dbReference type="ARBA" id="ARBA00022833"/>
    </source>
</evidence>
<dbReference type="PANTHER" id="PTHR43808">
    <property type="entry name" value="ACETYLORNITHINE DEACETYLASE"/>
    <property type="match status" value="1"/>
</dbReference>
<keyword evidence="10" id="KW-0862">Zinc</keyword>
<dbReference type="Pfam" id="PF01546">
    <property type="entry name" value="Peptidase_M20"/>
    <property type="match status" value="1"/>
</dbReference>
<reference evidence="16 17" key="1">
    <citation type="submission" date="2020-04" db="EMBL/GenBank/DDBJ databases">
        <title>Staphylococcus species from domestic dog.</title>
        <authorList>
            <person name="Paterson G.K."/>
        </authorList>
    </citation>
    <scope>NUCLEOTIDE SEQUENCE [LARGE SCALE GENOMIC DNA]</scope>
    <source>
        <strain evidence="16 17">H16/1A</strain>
    </source>
</reference>
<evidence type="ECO:0000256" key="6">
    <source>
        <dbReference type="ARBA" id="ARBA00016853"/>
    </source>
</evidence>
<dbReference type="InterPro" id="IPR001261">
    <property type="entry name" value="ArgE/DapE_CS"/>
</dbReference>
<dbReference type="InterPro" id="IPR010182">
    <property type="entry name" value="ArgE/DapE"/>
</dbReference>
<evidence type="ECO:0000256" key="14">
    <source>
        <dbReference type="ARBA" id="ARBA00051301"/>
    </source>
</evidence>
<dbReference type="EC" id="3.5.1.18" evidence="5"/>
<evidence type="ECO:0000313" key="17">
    <source>
        <dbReference type="Proteomes" id="UP000751852"/>
    </source>
</evidence>
<evidence type="ECO:0000256" key="3">
    <source>
        <dbReference type="ARBA" id="ARBA00005130"/>
    </source>
</evidence>
<evidence type="ECO:0000256" key="13">
    <source>
        <dbReference type="ARBA" id="ARBA00023285"/>
    </source>
</evidence>
<evidence type="ECO:0000256" key="1">
    <source>
        <dbReference type="ARBA" id="ARBA00001941"/>
    </source>
</evidence>
<name>A0ABS0TBB2_9STAP</name>